<dbReference type="CDD" id="cd06223">
    <property type="entry name" value="PRTases_typeI"/>
    <property type="match status" value="1"/>
</dbReference>
<dbReference type="STRING" id="1798374.A2Z33_05145"/>
<sequence>MKSKRDLHILGVVSGMDFFEIDFYGYRRRLPLTNISSDKQIATFTIIGDVEFTEKAGQELEKILHQQNLVPDCFVGPGTNIVNFVHHMAKRAGHARYVCLRKSIRNYMTTPEVQLPWRSAPKHARKLVINGTDAAYLKGKNVVLLDDVVSTGATMKMLSLLMEKIGARVLAQCAIFKQGDRKSDRLIYLAILPIFVRTRTGLKKLLTEER</sequence>
<dbReference type="InterPro" id="IPR029057">
    <property type="entry name" value="PRTase-like"/>
</dbReference>
<dbReference type="Gene3D" id="3.40.50.2020">
    <property type="match status" value="1"/>
</dbReference>
<dbReference type="EMBL" id="MFJD01000008">
    <property type="protein sequence ID" value="OGG02418.1"/>
    <property type="molecule type" value="Genomic_DNA"/>
</dbReference>
<proteinExistence type="predicted"/>
<dbReference type="PANTHER" id="PTHR43218">
    <property type="entry name" value="PHOSPHORIBOSYLTRANSFERASE-RELATED"/>
    <property type="match status" value="1"/>
</dbReference>
<evidence type="ECO:0000313" key="3">
    <source>
        <dbReference type="Proteomes" id="UP000178448"/>
    </source>
</evidence>
<organism evidence="2 3">
    <name type="scientific">Candidatus Gottesmanbacteria bacterium RBG_16_52_11</name>
    <dbReference type="NCBI Taxonomy" id="1798374"/>
    <lineage>
        <taxon>Bacteria</taxon>
        <taxon>Candidatus Gottesmaniibacteriota</taxon>
    </lineage>
</organism>
<gene>
    <name evidence="2" type="ORF">A2Z33_05145</name>
</gene>
<dbReference type="NCBIfam" id="NF005592">
    <property type="entry name" value="PRK07322.1"/>
    <property type="match status" value="1"/>
</dbReference>
<dbReference type="Pfam" id="PF00156">
    <property type="entry name" value="Pribosyltran"/>
    <property type="match status" value="1"/>
</dbReference>
<dbReference type="Proteomes" id="UP000178448">
    <property type="component" value="Unassembled WGS sequence"/>
</dbReference>
<protein>
    <recommendedName>
        <fullName evidence="1">Phosphoribosyltransferase domain-containing protein</fullName>
    </recommendedName>
</protein>
<name>A0A1F5YQD3_9BACT</name>
<comment type="caution">
    <text evidence="2">The sequence shown here is derived from an EMBL/GenBank/DDBJ whole genome shotgun (WGS) entry which is preliminary data.</text>
</comment>
<evidence type="ECO:0000259" key="1">
    <source>
        <dbReference type="Pfam" id="PF00156"/>
    </source>
</evidence>
<evidence type="ECO:0000313" key="2">
    <source>
        <dbReference type="EMBL" id="OGG02418.1"/>
    </source>
</evidence>
<dbReference type="SUPFAM" id="SSF53271">
    <property type="entry name" value="PRTase-like"/>
    <property type="match status" value="1"/>
</dbReference>
<dbReference type="AlphaFoldDB" id="A0A1F5YQD3"/>
<dbReference type="PANTHER" id="PTHR43218:SF1">
    <property type="entry name" value="PHOSPHORIBOSYLTRANSFERASE"/>
    <property type="match status" value="1"/>
</dbReference>
<dbReference type="InterPro" id="IPR000836">
    <property type="entry name" value="PRTase_dom"/>
</dbReference>
<accession>A0A1F5YQD3</accession>
<feature type="domain" description="Phosphoribosyltransferase" evidence="1">
    <location>
        <begin position="54"/>
        <end position="184"/>
    </location>
</feature>
<reference evidence="2 3" key="1">
    <citation type="journal article" date="2016" name="Nat. Commun.">
        <title>Thousands of microbial genomes shed light on interconnected biogeochemical processes in an aquifer system.</title>
        <authorList>
            <person name="Anantharaman K."/>
            <person name="Brown C.T."/>
            <person name="Hug L.A."/>
            <person name="Sharon I."/>
            <person name="Castelle C.J."/>
            <person name="Probst A.J."/>
            <person name="Thomas B.C."/>
            <person name="Singh A."/>
            <person name="Wilkins M.J."/>
            <person name="Karaoz U."/>
            <person name="Brodie E.L."/>
            <person name="Williams K.H."/>
            <person name="Hubbard S.S."/>
            <person name="Banfield J.F."/>
        </authorList>
    </citation>
    <scope>NUCLEOTIDE SEQUENCE [LARGE SCALE GENOMIC DNA]</scope>
</reference>